<dbReference type="PANTHER" id="PTHR13789:SF309">
    <property type="entry name" value="PUTATIVE (AFU_ORTHOLOGUE AFUA_6G14510)-RELATED"/>
    <property type="match status" value="1"/>
</dbReference>
<accession>A0ABW8EDD7</accession>
<dbReference type="EMBL" id="JBIUYY010000003">
    <property type="protein sequence ID" value="MFJ2821244.1"/>
    <property type="molecule type" value="Genomic_DNA"/>
</dbReference>
<proteinExistence type="predicted"/>
<dbReference type="InterPro" id="IPR036188">
    <property type="entry name" value="FAD/NAD-bd_sf"/>
</dbReference>
<dbReference type="Pfam" id="PF01494">
    <property type="entry name" value="FAD_binding_3"/>
    <property type="match status" value="1"/>
</dbReference>
<dbReference type="PANTHER" id="PTHR13789">
    <property type="entry name" value="MONOOXYGENASE"/>
    <property type="match status" value="1"/>
</dbReference>
<dbReference type="Gene3D" id="3.50.50.60">
    <property type="entry name" value="FAD/NAD(P)-binding domain"/>
    <property type="match status" value="1"/>
</dbReference>
<gene>
    <name evidence="4" type="ORF">ACIO7M_09045</name>
</gene>
<feature type="domain" description="FAD-binding" evidence="3">
    <location>
        <begin position="19"/>
        <end position="332"/>
    </location>
</feature>
<reference evidence="4 5" key="1">
    <citation type="submission" date="2024-10" db="EMBL/GenBank/DDBJ databases">
        <title>The Natural Products Discovery Center: Release of the First 8490 Sequenced Strains for Exploring Actinobacteria Biosynthetic Diversity.</title>
        <authorList>
            <person name="Kalkreuter E."/>
            <person name="Kautsar S.A."/>
            <person name="Yang D."/>
            <person name="Bader C.D."/>
            <person name="Teijaro C.N."/>
            <person name="Fluegel L."/>
            <person name="Davis C.M."/>
            <person name="Simpson J.R."/>
            <person name="Lauterbach L."/>
            <person name="Steele A.D."/>
            <person name="Gui C."/>
            <person name="Meng S."/>
            <person name="Li G."/>
            <person name="Viehrig K."/>
            <person name="Ye F."/>
            <person name="Su P."/>
            <person name="Kiefer A.F."/>
            <person name="Nichols A."/>
            <person name="Cepeda A.J."/>
            <person name="Yan W."/>
            <person name="Fan B."/>
            <person name="Jiang Y."/>
            <person name="Adhikari A."/>
            <person name="Zheng C.-J."/>
            <person name="Schuster L."/>
            <person name="Cowan T.M."/>
            <person name="Smanski M.J."/>
            <person name="Chevrette M.G."/>
            <person name="De Carvalho L.P.S."/>
            <person name="Shen B."/>
        </authorList>
    </citation>
    <scope>NUCLEOTIDE SEQUENCE [LARGE SCALE GENOMIC DNA]</scope>
    <source>
        <strain evidence="4 5">NPDC087220</strain>
    </source>
</reference>
<dbReference type="Proteomes" id="UP001617351">
    <property type="component" value="Unassembled WGS sequence"/>
</dbReference>
<evidence type="ECO:0000313" key="4">
    <source>
        <dbReference type="EMBL" id="MFJ2821244.1"/>
    </source>
</evidence>
<keyword evidence="1" id="KW-0560">Oxidoreductase</keyword>
<dbReference type="PRINTS" id="PR00420">
    <property type="entry name" value="RNGMNOXGNASE"/>
</dbReference>
<protein>
    <submittedName>
        <fullName evidence="4">FAD-dependent oxidoreductase</fullName>
    </submittedName>
</protein>
<evidence type="ECO:0000259" key="3">
    <source>
        <dbReference type="Pfam" id="PF01494"/>
    </source>
</evidence>
<evidence type="ECO:0000256" key="2">
    <source>
        <dbReference type="ARBA" id="ARBA00023033"/>
    </source>
</evidence>
<keyword evidence="5" id="KW-1185">Reference proteome</keyword>
<dbReference type="SUPFAM" id="SSF51905">
    <property type="entry name" value="FAD/NAD(P)-binding domain"/>
    <property type="match status" value="1"/>
</dbReference>
<evidence type="ECO:0000256" key="1">
    <source>
        <dbReference type="ARBA" id="ARBA00023002"/>
    </source>
</evidence>
<comment type="caution">
    <text evidence="4">The sequence shown here is derived from an EMBL/GenBank/DDBJ whole genome shotgun (WGS) entry which is preliminary data.</text>
</comment>
<organism evidence="4 5">
    <name type="scientific">Streptomyces toxytricini</name>
    <name type="common">Actinomyces toxytricini</name>
    <dbReference type="NCBI Taxonomy" id="67369"/>
    <lineage>
        <taxon>Bacteria</taxon>
        <taxon>Bacillati</taxon>
        <taxon>Actinomycetota</taxon>
        <taxon>Actinomycetes</taxon>
        <taxon>Kitasatosporales</taxon>
        <taxon>Streptomycetaceae</taxon>
        <taxon>Streptomyces</taxon>
    </lineage>
</organism>
<dbReference type="InterPro" id="IPR002938">
    <property type="entry name" value="FAD-bd"/>
</dbReference>
<dbReference type="RefSeq" id="WP_402378945.1">
    <property type="nucleotide sequence ID" value="NZ_JBIUYY010000003.1"/>
</dbReference>
<name>A0ABW8EDD7_STRT5</name>
<sequence>MDRSTAFPGAPAGDAGRAVVVGAGVGGLAAALALRRAGWSVEVVERRNTLERYGTAFGIHPTAQSALDRLGLGDALRASAVPYRRAHIRRPDGTALAALPLARIERKAGRPELLVSRPRLIDALAAELDRLGGVPVRHGRRWAADADRTGGADLVVGADGIHSAVRTALFGSRSGVRTLGTTAWIGIADFETGVHGETWGDGRFFGITPVEPGRTNWYATVPAGTTADGLRAAFDGWHHPIPRILAETDPAGWIRYEMRHLHPALPSFTDGRRTVLVGDAAHAMTPNLGQGACTALLDAEALGRAVAARGRAGLPAALRAYDRERRRSAQRVAFGSRTLHRFASARRPALRDALVGLLPG</sequence>
<evidence type="ECO:0000313" key="5">
    <source>
        <dbReference type="Proteomes" id="UP001617351"/>
    </source>
</evidence>
<keyword evidence="2" id="KW-0503">Monooxygenase</keyword>
<dbReference type="InterPro" id="IPR050493">
    <property type="entry name" value="FAD-dep_Monooxygenase_BioMet"/>
</dbReference>